<dbReference type="GO" id="GO:0051287">
    <property type="term" value="F:NAD binding"/>
    <property type="evidence" value="ECO:0007669"/>
    <property type="project" value="TreeGrafter"/>
</dbReference>
<accession>A0A8T0GT27</accession>
<dbReference type="Pfam" id="PF18290">
    <property type="entry name" value="Nudix_hydro"/>
    <property type="match status" value="1"/>
</dbReference>
<dbReference type="Gene3D" id="3.40.630.30">
    <property type="match status" value="1"/>
</dbReference>
<protein>
    <recommendedName>
        <fullName evidence="4">Nudix hydrolase domain-containing protein</fullName>
    </recommendedName>
</protein>
<sequence>MEGMIVDGPGSFPTAVRCLPAKEDKYDGIEVDILKFPSSDVSAFEDSLRLSLEQWRSQKKKGVWLKLPIEYCDFVPAAIKGGFTYHHAEATYVMLNLWLGDGPCTLPANASHTIGVGAFVLNDKGEILAVQERYGLFKDKWKMPSGCLNQGEDIFAGAIREVKEETGIETEFVEVIGFRQSHGGAFGKSDLYFLCVLRPLTSTITVQTAELVDAKWVPLAEYKAQPYLSERKMLGRMLDVCIETSTAPARKGFKLENVQAGTKRAPQYFYNNTSQ</sequence>
<dbReference type="PANTHER" id="PTHR13994">
    <property type="entry name" value="NUDIX HYDROLASE RELATED"/>
    <property type="match status" value="1"/>
</dbReference>
<evidence type="ECO:0000256" key="2">
    <source>
        <dbReference type="ARBA" id="ARBA00022723"/>
    </source>
</evidence>
<dbReference type="PRINTS" id="PR01356">
    <property type="entry name" value="GFGPROTEIN"/>
</dbReference>
<evidence type="ECO:0000313" key="6">
    <source>
        <dbReference type="Proteomes" id="UP000822688"/>
    </source>
</evidence>
<dbReference type="AlphaFoldDB" id="A0A8T0GT27"/>
<dbReference type="InterPro" id="IPR040618">
    <property type="entry name" value="Pre-Nudix"/>
</dbReference>
<dbReference type="PROSITE" id="PS00893">
    <property type="entry name" value="NUDIX_BOX"/>
    <property type="match status" value="1"/>
</dbReference>
<name>A0A8T0GT27_CERPU</name>
<dbReference type="PROSITE" id="PS51462">
    <property type="entry name" value="NUDIX"/>
    <property type="match status" value="1"/>
</dbReference>
<dbReference type="Pfam" id="PF00293">
    <property type="entry name" value="NUDIX"/>
    <property type="match status" value="1"/>
</dbReference>
<dbReference type="InterPro" id="IPR000086">
    <property type="entry name" value="NUDIX_hydrolase_dom"/>
</dbReference>
<dbReference type="EMBL" id="CM026430">
    <property type="protein sequence ID" value="KAG0561529.1"/>
    <property type="molecule type" value="Genomic_DNA"/>
</dbReference>
<comment type="caution">
    <text evidence="5">The sequence shown here is derived from an EMBL/GenBank/DDBJ whole genome shotgun (WGS) entry which is preliminary data.</text>
</comment>
<dbReference type="InterPro" id="IPR003293">
    <property type="entry name" value="Nudix_hydrolase6-like"/>
</dbReference>
<keyword evidence="3" id="KW-0378">Hydrolase</keyword>
<dbReference type="GO" id="GO:0046872">
    <property type="term" value="F:metal ion binding"/>
    <property type="evidence" value="ECO:0007669"/>
    <property type="project" value="UniProtKB-KW"/>
</dbReference>
<proteinExistence type="inferred from homology"/>
<gene>
    <name evidence="5" type="ORF">KC19_9G070900</name>
</gene>
<dbReference type="GO" id="GO:0047631">
    <property type="term" value="F:ADP-ribose diphosphatase activity"/>
    <property type="evidence" value="ECO:0007669"/>
    <property type="project" value="TreeGrafter"/>
</dbReference>
<reference evidence="5" key="1">
    <citation type="submission" date="2020-06" db="EMBL/GenBank/DDBJ databases">
        <title>WGS assembly of Ceratodon purpureus strain R40.</title>
        <authorList>
            <person name="Carey S.B."/>
            <person name="Jenkins J."/>
            <person name="Shu S."/>
            <person name="Lovell J.T."/>
            <person name="Sreedasyam A."/>
            <person name="Maumus F."/>
            <person name="Tiley G.P."/>
            <person name="Fernandez-Pozo N."/>
            <person name="Barry K."/>
            <person name="Chen C."/>
            <person name="Wang M."/>
            <person name="Lipzen A."/>
            <person name="Daum C."/>
            <person name="Saski C.A."/>
            <person name="Payton A.C."/>
            <person name="Mcbreen J.C."/>
            <person name="Conrad R.E."/>
            <person name="Kollar L.M."/>
            <person name="Olsson S."/>
            <person name="Huttunen S."/>
            <person name="Landis J.B."/>
            <person name="Wickett N.J."/>
            <person name="Johnson M.G."/>
            <person name="Rensing S.A."/>
            <person name="Grimwood J."/>
            <person name="Schmutz J."/>
            <person name="Mcdaniel S.F."/>
        </authorList>
    </citation>
    <scope>NUCLEOTIDE SEQUENCE</scope>
    <source>
        <strain evidence="5">R40</strain>
    </source>
</reference>
<evidence type="ECO:0000313" key="5">
    <source>
        <dbReference type="EMBL" id="KAG0561529.1"/>
    </source>
</evidence>
<feature type="domain" description="Nudix hydrolase" evidence="4">
    <location>
        <begin position="111"/>
        <end position="239"/>
    </location>
</feature>
<evidence type="ECO:0000256" key="3">
    <source>
        <dbReference type="ARBA" id="ARBA00022801"/>
    </source>
</evidence>
<evidence type="ECO:0000259" key="4">
    <source>
        <dbReference type="PROSITE" id="PS51462"/>
    </source>
</evidence>
<keyword evidence="2" id="KW-0479">Metal-binding</keyword>
<dbReference type="InterPro" id="IPR015797">
    <property type="entry name" value="NUDIX_hydrolase-like_dom_sf"/>
</dbReference>
<dbReference type="GO" id="GO:0035529">
    <property type="term" value="F:NADH pyrophosphatase activity"/>
    <property type="evidence" value="ECO:0007669"/>
    <property type="project" value="TreeGrafter"/>
</dbReference>
<evidence type="ECO:0000256" key="1">
    <source>
        <dbReference type="ARBA" id="ARBA00005582"/>
    </source>
</evidence>
<organism evidence="5 6">
    <name type="scientific">Ceratodon purpureus</name>
    <name type="common">Fire moss</name>
    <name type="synonym">Dicranum purpureum</name>
    <dbReference type="NCBI Taxonomy" id="3225"/>
    <lineage>
        <taxon>Eukaryota</taxon>
        <taxon>Viridiplantae</taxon>
        <taxon>Streptophyta</taxon>
        <taxon>Embryophyta</taxon>
        <taxon>Bryophyta</taxon>
        <taxon>Bryophytina</taxon>
        <taxon>Bryopsida</taxon>
        <taxon>Dicranidae</taxon>
        <taxon>Pseudoditrichales</taxon>
        <taxon>Ditrichaceae</taxon>
        <taxon>Ceratodon</taxon>
    </lineage>
</organism>
<dbReference type="SUPFAM" id="SSF55811">
    <property type="entry name" value="Nudix"/>
    <property type="match status" value="1"/>
</dbReference>
<dbReference type="FunFam" id="3.40.630.30:FF:000016">
    <property type="entry name" value="nudix hydrolase 2"/>
    <property type="match status" value="1"/>
</dbReference>
<dbReference type="CDD" id="cd04670">
    <property type="entry name" value="NUDIX_ASFGF2_Nudt6"/>
    <property type="match status" value="1"/>
</dbReference>
<dbReference type="Proteomes" id="UP000822688">
    <property type="component" value="Chromosome 9"/>
</dbReference>
<dbReference type="FunFam" id="3.90.79.10:FF:000015">
    <property type="entry name" value="Nudix hydrolase 8"/>
    <property type="match status" value="1"/>
</dbReference>
<dbReference type="InterPro" id="IPR020084">
    <property type="entry name" value="NUDIX_hydrolase_CS"/>
</dbReference>
<dbReference type="Gene3D" id="3.90.79.10">
    <property type="entry name" value="Nucleoside Triphosphate Pyrophosphohydrolase"/>
    <property type="match status" value="1"/>
</dbReference>
<dbReference type="PANTHER" id="PTHR13994:SF13">
    <property type="entry name" value="FI03680P"/>
    <property type="match status" value="1"/>
</dbReference>
<comment type="similarity">
    <text evidence="1">Belongs to the Nudix hydrolase family.</text>
</comment>
<keyword evidence="6" id="KW-1185">Reference proteome</keyword>